<comment type="caution">
    <text evidence="6">The sequence shown here is derived from an EMBL/GenBank/DDBJ whole genome shotgun (WGS) entry which is preliminary data.</text>
</comment>
<dbReference type="GO" id="GO:0006488">
    <property type="term" value="P:dolichol-linked oligosaccharide biosynthetic process"/>
    <property type="evidence" value="ECO:0007669"/>
    <property type="project" value="InterPro"/>
</dbReference>
<evidence type="ECO:0000256" key="4">
    <source>
        <dbReference type="ARBA" id="ARBA00022989"/>
    </source>
</evidence>
<evidence type="ECO:0008006" key="8">
    <source>
        <dbReference type="Google" id="ProtNLM"/>
    </source>
</evidence>
<dbReference type="NCBIfam" id="NF041549">
    <property type="entry name" value="PssD"/>
    <property type="match status" value="1"/>
</dbReference>
<keyword evidence="3" id="KW-0256">Endoplasmic reticulum</keyword>
<keyword evidence="4" id="KW-1133">Transmembrane helix</keyword>
<dbReference type="EMBL" id="AHIH01000001">
    <property type="protein sequence ID" value="EHN71538.1"/>
    <property type="molecule type" value="Genomic_DNA"/>
</dbReference>
<dbReference type="Proteomes" id="UP000004521">
    <property type="component" value="Chromosome I"/>
</dbReference>
<evidence type="ECO:0000313" key="7">
    <source>
        <dbReference type="Proteomes" id="UP000004521"/>
    </source>
</evidence>
<keyword evidence="5" id="KW-0472">Membrane</keyword>
<evidence type="ECO:0000256" key="1">
    <source>
        <dbReference type="ARBA" id="ARBA00004389"/>
    </source>
</evidence>
<dbReference type="RefSeq" id="WP_005417114.1">
    <property type="nucleotide sequence ID" value="NZ_CM001400.1"/>
</dbReference>
<dbReference type="AlphaFoldDB" id="A0AAV3EXH5"/>
<organism evidence="6 7">
    <name type="scientific">Aliivibrio fischeri SR5</name>
    <dbReference type="NCBI Taxonomy" id="1088719"/>
    <lineage>
        <taxon>Bacteria</taxon>
        <taxon>Pseudomonadati</taxon>
        <taxon>Pseudomonadota</taxon>
        <taxon>Gammaproteobacteria</taxon>
        <taxon>Vibrionales</taxon>
        <taxon>Vibrionaceae</taxon>
        <taxon>Aliivibrio</taxon>
    </lineage>
</organism>
<accession>A0AAV3EXH5</accession>
<dbReference type="Gene3D" id="3.40.50.2000">
    <property type="entry name" value="Glycogen Phosphorylase B"/>
    <property type="match status" value="1"/>
</dbReference>
<name>A0AAV3EXH5_ALIFS</name>
<evidence type="ECO:0000256" key="3">
    <source>
        <dbReference type="ARBA" id="ARBA00022824"/>
    </source>
</evidence>
<reference evidence="6 7" key="1">
    <citation type="journal article" date="2012" name="J. Bacteriol.">
        <title>Draft Genome Sequence of Vibrio fischeri SR5, a Strain Isolated from the Light Organ of the Mediterranean Squid Sepiola robusta.</title>
        <authorList>
            <person name="Gyllborg M.C."/>
            <person name="Sahl J.W."/>
            <person name="Cronin D.C.III."/>
            <person name="Rasko D.A."/>
            <person name="Mandel M.J."/>
        </authorList>
    </citation>
    <scope>NUCLEOTIDE SEQUENCE [LARGE SCALE GENOMIC DNA]</scope>
    <source>
        <strain evidence="6 7">SR5</strain>
    </source>
</reference>
<evidence type="ECO:0000256" key="5">
    <source>
        <dbReference type="ARBA" id="ARBA00023136"/>
    </source>
</evidence>
<comment type="subcellular location">
    <subcellularLocation>
        <location evidence="1">Endoplasmic reticulum membrane</location>
        <topology evidence="1">Single-pass membrane protein</topology>
    </subcellularLocation>
</comment>
<evidence type="ECO:0000256" key="2">
    <source>
        <dbReference type="ARBA" id="ARBA00022692"/>
    </source>
</evidence>
<dbReference type="PANTHER" id="PTHR12154:SF4">
    <property type="entry name" value="UDP-N-ACETYLGLUCOSAMINE TRANSFERASE SUBUNIT ALG14 HOMOLOG"/>
    <property type="match status" value="1"/>
</dbReference>
<dbReference type="PANTHER" id="PTHR12154">
    <property type="entry name" value="GLYCOSYL TRANSFERASE-RELATED"/>
    <property type="match status" value="1"/>
</dbReference>
<proteinExistence type="predicted"/>
<dbReference type="GO" id="GO:0004577">
    <property type="term" value="F:N-acetylglucosaminyldiphosphodolichol N-acetylglucosaminyltransferase activity"/>
    <property type="evidence" value="ECO:0007669"/>
    <property type="project" value="TreeGrafter"/>
</dbReference>
<evidence type="ECO:0000313" key="6">
    <source>
        <dbReference type="EMBL" id="EHN71538.1"/>
    </source>
</evidence>
<sequence length="160" mass="18397">MCSNKSVLFCFGVGGHNAQANRLASLLLNDLSEFDFISISDLENKPKWSDRHYVCGEFREKDSHFQILKNLGPIKILKEIVRIKKENDVKCIISTGPGVSILTALYFKLYGVKVIHIETWSRFKTKSLTGKFMYYLSDRFYIQNESLKDIYPNAIYSGLL</sequence>
<gene>
    <name evidence="6" type="ORF">VFSR5_0162</name>
</gene>
<dbReference type="InterPro" id="IPR013969">
    <property type="entry name" value="Oligosacch_biosynth_Alg14"/>
</dbReference>
<protein>
    <recommendedName>
        <fullName evidence="8">Polysaccharide biosynthesis protein</fullName>
    </recommendedName>
</protein>
<dbReference type="Pfam" id="PF08660">
    <property type="entry name" value="Alg14"/>
    <property type="match status" value="1"/>
</dbReference>
<keyword evidence="2" id="KW-0812">Transmembrane</keyword>